<protein>
    <submittedName>
        <fullName evidence="2">Uncharacterized protein</fullName>
    </submittedName>
</protein>
<accession>A0A9W6S781</accession>
<proteinExistence type="predicted"/>
<feature type="region of interest" description="Disordered" evidence="1">
    <location>
        <begin position="1"/>
        <end position="22"/>
    </location>
</feature>
<evidence type="ECO:0000313" key="2">
    <source>
        <dbReference type="EMBL" id="GLY88393.1"/>
    </source>
</evidence>
<comment type="caution">
    <text evidence="2">The sequence shown here is derived from an EMBL/GenBank/DDBJ whole genome shotgun (WGS) entry which is preliminary data.</text>
</comment>
<dbReference type="AlphaFoldDB" id="A0A9W6S781"/>
<dbReference type="Proteomes" id="UP001165074">
    <property type="component" value="Unassembled WGS sequence"/>
</dbReference>
<keyword evidence="3" id="KW-1185">Reference proteome</keyword>
<sequence length="74" mass="8197">MQRHEIRSRPEPLADSTAVRSRPSARLIAGEDGCSRSAAPVTLPSSRASSTVYPEWPVRYYAWVLVAQTALWPS</sequence>
<evidence type="ECO:0000313" key="3">
    <source>
        <dbReference type="Proteomes" id="UP001165074"/>
    </source>
</evidence>
<name>A0A9W6S781_9ACTN</name>
<feature type="compositionally biased region" description="Basic and acidic residues" evidence="1">
    <location>
        <begin position="1"/>
        <end position="12"/>
    </location>
</feature>
<organism evidence="2 3">
    <name type="scientific">Actinoallomurus iriomotensis</name>
    <dbReference type="NCBI Taxonomy" id="478107"/>
    <lineage>
        <taxon>Bacteria</taxon>
        <taxon>Bacillati</taxon>
        <taxon>Actinomycetota</taxon>
        <taxon>Actinomycetes</taxon>
        <taxon>Streptosporangiales</taxon>
        <taxon>Thermomonosporaceae</taxon>
        <taxon>Actinoallomurus</taxon>
    </lineage>
</organism>
<dbReference type="EMBL" id="BSTK01000010">
    <property type="protein sequence ID" value="GLY88393.1"/>
    <property type="molecule type" value="Genomic_DNA"/>
</dbReference>
<reference evidence="2" key="1">
    <citation type="submission" date="2023-03" db="EMBL/GenBank/DDBJ databases">
        <title>Actinoallomurus iriomotensis NBRC 103684.</title>
        <authorList>
            <person name="Ichikawa N."/>
            <person name="Sato H."/>
            <person name="Tonouchi N."/>
        </authorList>
    </citation>
    <scope>NUCLEOTIDE SEQUENCE</scope>
    <source>
        <strain evidence="2">NBRC 103684</strain>
    </source>
</reference>
<evidence type="ECO:0000256" key="1">
    <source>
        <dbReference type="SAM" id="MobiDB-lite"/>
    </source>
</evidence>
<gene>
    <name evidence="2" type="ORF">Airi02_063220</name>
</gene>